<dbReference type="SMART" id="SM00448">
    <property type="entry name" value="REC"/>
    <property type="match status" value="1"/>
</dbReference>
<dbReference type="InterPro" id="IPR039420">
    <property type="entry name" value="WalR-like"/>
</dbReference>
<evidence type="ECO:0000256" key="4">
    <source>
        <dbReference type="PROSITE-ProRule" id="PRU00169"/>
    </source>
</evidence>
<reference evidence="8 9" key="2">
    <citation type="submission" date="2020-01" db="EMBL/GenBank/DDBJ databases">
        <title>Clostridiaceae sp. nov. isolated from the gut of human by culturomics.</title>
        <authorList>
            <person name="Chang Y."/>
        </authorList>
    </citation>
    <scope>NUCLEOTIDE SEQUENCE [LARGE SCALE GENOMIC DNA]</scope>
    <source>
        <strain evidence="8 9">DONG20-135</strain>
    </source>
</reference>
<dbReference type="CDD" id="cd00383">
    <property type="entry name" value="trans_reg_C"/>
    <property type="match status" value="1"/>
</dbReference>
<keyword evidence="3" id="KW-0804">Transcription</keyword>
<evidence type="ECO:0000259" key="6">
    <source>
        <dbReference type="PROSITE" id="PS50110"/>
    </source>
</evidence>
<dbReference type="AlphaFoldDB" id="A0A6N8U9Y3"/>
<keyword evidence="1" id="KW-0805">Transcription regulation</keyword>
<dbReference type="SUPFAM" id="SSF52172">
    <property type="entry name" value="CheY-like"/>
    <property type="match status" value="1"/>
</dbReference>
<dbReference type="Gene3D" id="3.40.50.2300">
    <property type="match status" value="1"/>
</dbReference>
<dbReference type="GO" id="GO:0005829">
    <property type="term" value="C:cytosol"/>
    <property type="evidence" value="ECO:0007669"/>
    <property type="project" value="TreeGrafter"/>
</dbReference>
<dbReference type="PROSITE" id="PS51755">
    <property type="entry name" value="OMPR_PHOB"/>
    <property type="match status" value="1"/>
</dbReference>
<dbReference type="PANTHER" id="PTHR48111:SF37">
    <property type="entry name" value="RESPONSE REGULATOR PROTEIN CARR"/>
    <property type="match status" value="1"/>
</dbReference>
<keyword evidence="9" id="KW-1185">Reference proteome</keyword>
<gene>
    <name evidence="8" type="ORF">GSF08_06300</name>
</gene>
<dbReference type="PROSITE" id="PS50110">
    <property type="entry name" value="RESPONSE_REGULATORY"/>
    <property type="match status" value="1"/>
</dbReference>
<dbReference type="InterPro" id="IPR001789">
    <property type="entry name" value="Sig_transdc_resp-reg_receiver"/>
</dbReference>
<keyword evidence="4" id="KW-0597">Phosphoprotein</keyword>
<dbReference type="PANTHER" id="PTHR48111">
    <property type="entry name" value="REGULATOR OF RPOS"/>
    <property type="match status" value="1"/>
</dbReference>
<feature type="DNA-binding region" description="OmpR/PhoB-type" evidence="5">
    <location>
        <begin position="124"/>
        <end position="221"/>
    </location>
</feature>
<feature type="modified residue" description="4-aspartylphosphate" evidence="4">
    <location>
        <position position="51"/>
    </location>
</feature>
<dbReference type="Gene3D" id="1.10.10.10">
    <property type="entry name" value="Winged helix-like DNA-binding domain superfamily/Winged helix DNA-binding domain"/>
    <property type="match status" value="1"/>
</dbReference>
<protein>
    <submittedName>
        <fullName evidence="8">Response regulator</fullName>
    </submittedName>
</protein>
<dbReference type="InterPro" id="IPR001867">
    <property type="entry name" value="OmpR/PhoB-type_DNA-bd"/>
</dbReference>
<feature type="domain" description="Response regulatory" evidence="6">
    <location>
        <begin position="2"/>
        <end position="116"/>
    </location>
</feature>
<evidence type="ECO:0000313" key="9">
    <source>
        <dbReference type="Proteomes" id="UP000434036"/>
    </source>
</evidence>
<dbReference type="GO" id="GO:0032993">
    <property type="term" value="C:protein-DNA complex"/>
    <property type="evidence" value="ECO:0007669"/>
    <property type="project" value="TreeGrafter"/>
</dbReference>
<evidence type="ECO:0000256" key="3">
    <source>
        <dbReference type="ARBA" id="ARBA00023163"/>
    </source>
</evidence>
<dbReference type="Pfam" id="PF00486">
    <property type="entry name" value="Trans_reg_C"/>
    <property type="match status" value="1"/>
</dbReference>
<dbReference type="InterPro" id="IPR036388">
    <property type="entry name" value="WH-like_DNA-bd_sf"/>
</dbReference>
<dbReference type="GO" id="GO:0006355">
    <property type="term" value="P:regulation of DNA-templated transcription"/>
    <property type="evidence" value="ECO:0007669"/>
    <property type="project" value="InterPro"/>
</dbReference>
<comment type="caution">
    <text evidence="8">The sequence shown here is derived from an EMBL/GenBank/DDBJ whole genome shotgun (WGS) entry which is preliminary data.</text>
</comment>
<organism evidence="8 9">
    <name type="scientific">Copranaerobaculum intestinale</name>
    <dbReference type="NCBI Taxonomy" id="2692629"/>
    <lineage>
        <taxon>Bacteria</taxon>
        <taxon>Bacillati</taxon>
        <taxon>Bacillota</taxon>
        <taxon>Erysipelotrichia</taxon>
        <taxon>Erysipelotrichales</taxon>
        <taxon>Erysipelotrichaceae</taxon>
        <taxon>Copranaerobaculum</taxon>
    </lineage>
</organism>
<proteinExistence type="predicted"/>
<dbReference type="EMBL" id="WUUQ01000002">
    <property type="protein sequence ID" value="MXQ73543.1"/>
    <property type="molecule type" value="Genomic_DNA"/>
</dbReference>
<sequence>MRLLIVEDHEELLALMIERLCEYGYACDYASCGEAADIKIHDNTYDAVLLDLNLPDQDGFDLLAAWRMKGVACPVLVVSARNDIEDRVKGLQLGSDDYISKPFDFKELHARIQAVIRRFHGRPISKIEVAGLSIDVDTRTVLLDQTKIALSPKEYDILEYIASQHPRIISNSEIAEHVYNEEFDPFSGVIRVHMANIRKKLIIDGKSVLCNEKGKGYFLCHP</sequence>
<evidence type="ECO:0000313" key="8">
    <source>
        <dbReference type="EMBL" id="MXQ73543.1"/>
    </source>
</evidence>
<dbReference type="SMART" id="SM00862">
    <property type="entry name" value="Trans_reg_C"/>
    <property type="match status" value="1"/>
</dbReference>
<keyword evidence="2 5" id="KW-0238">DNA-binding</keyword>
<evidence type="ECO:0000256" key="2">
    <source>
        <dbReference type="ARBA" id="ARBA00023125"/>
    </source>
</evidence>
<accession>A0A6N8U9Y3</accession>
<reference evidence="8 9" key="1">
    <citation type="submission" date="2019-12" db="EMBL/GenBank/DDBJ databases">
        <authorList>
            <person name="Yang R."/>
        </authorList>
    </citation>
    <scope>NUCLEOTIDE SEQUENCE [LARGE SCALE GENOMIC DNA]</scope>
    <source>
        <strain evidence="8 9">DONG20-135</strain>
    </source>
</reference>
<name>A0A6N8U9Y3_9FIRM</name>
<evidence type="ECO:0000256" key="5">
    <source>
        <dbReference type="PROSITE-ProRule" id="PRU01091"/>
    </source>
</evidence>
<evidence type="ECO:0000256" key="1">
    <source>
        <dbReference type="ARBA" id="ARBA00023015"/>
    </source>
</evidence>
<dbReference type="GO" id="GO:0000976">
    <property type="term" value="F:transcription cis-regulatory region binding"/>
    <property type="evidence" value="ECO:0007669"/>
    <property type="project" value="TreeGrafter"/>
</dbReference>
<evidence type="ECO:0000259" key="7">
    <source>
        <dbReference type="PROSITE" id="PS51755"/>
    </source>
</evidence>
<dbReference type="InterPro" id="IPR011006">
    <property type="entry name" value="CheY-like_superfamily"/>
</dbReference>
<dbReference type="Gene3D" id="6.10.250.690">
    <property type="match status" value="1"/>
</dbReference>
<dbReference type="Pfam" id="PF00072">
    <property type="entry name" value="Response_reg"/>
    <property type="match status" value="1"/>
</dbReference>
<dbReference type="GO" id="GO:0000156">
    <property type="term" value="F:phosphorelay response regulator activity"/>
    <property type="evidence" value="ECO:0007669"/>
    <property type="project" value="TreeGrafter"/>
</dbReference>
<dbReference type="Proteomes" id="UP000434036">
    <property type="component" value="Unassembled WGS sequence"/>
</dbReference>
<dbReference type="RefSeq" id="WP_160624984.1">
    <property type="nucleotide sequence ID" value="NZ_WUUQ01000002.1"/>
</dbReference>
<feature type="domain" description="OmpR/PhoB-type" evidence="7">
    <location>
        <begin position="124"/>
        <end position="221"/>
    </location>
</feature>
<dbReference type="CDD" id="cd17624">
    <property type="entry name" value="REC_OmpR_PmrA-like"/>
    <property type="match status" value="1"/>
</dbReference>